<sequence length="131" mass="13847">MNIKPERNGFIPMSTTSATPATPAAPERAESGPTQATVRGLQAVLAALADPVRLEMVRRLHSAGGPVACAQLYEGVTKATASHHFKILREAGITDRETRGGVTYQRLRVDRVEAAYPGLLGAIVAAADGER</sequence>
<dbReference type="PRINTS" id="PR00778">
    <property type="entry name" value="HTHARSR"/>
</dbReference>
<feature type="region of interest" description="Disordered" evidence="4">
    <location>
        <begin position="1"/>
        <end position="36"/>
    </location>
</feature>
<feature type="compositionally biased region" description="Low complexity" evidence="4">
    <location>
        <begin position="12"/>
        <end position="26"/>
    </location>
</feature>
<reference evidence="7" key="1">
    <citation type="journal article" date="2019" name="Int. J. Syst. Evol. Microbiol.">
        <title>The Global Catalogue of Microorganisms (GCM) 10K type strain sequencing project: providing services to taxonomists for standard genome sequencing and annotation.</title>
        <authorList>
            <consortium name="The Broad Institute Genomics Platform"/>
            <consortium name="The Broad Institute Genome Sequencing Center for Infectious Disease"/>
            <person name="Wu L."/>
            <person name="Ma J."/>
        </authorList>
    </citation>
    <scope>NUCLEOTIDE SEQUENCE [LARGE SCALE GENOMIC DNA]</scope>
    <source>
        <strain evidence="7">JCM 17688</strain>
    </source>
</reference>
<dbReference type="PANTHER" id="PTHR33154:SF12">
    <property type="entry name" value="TRANSCRIPTIONAL REGULATORY PROTEIN"/>
    <property type="match status" value="1"/>
</dbReference>
<dbReference type="Proteomes" id="UP001500635">
    <property type="component" value="Unassembled WGS sequence"/>
</dbReference>
<keyword evidence="2" id="KW-0238">DNA-binding</keyword>
<evidence type="ECO:0000256" key="1">
    <source>
        <dbReference type="ARBA" id="ARBA00023015"/>
    </source>
</evidence>
<dbReference type="EMBL" id="BAABFR010000105">
    <property type="protein sequence ID" value="GAA4403090.1"/>
    <property type="molecule type" value="Genomic_DNA"/>
</dbReference>
<dbReference type="PROSITE" id="PS50987">
    <property type="entry name" value="HTH_ARSR_2"/>
    <property type="match status" value="1"/>
</dbReference>
<organism evidence="6 7">
    <name type="scientific">Tsukamurella soli</name>
    <dbReference type="NCBI Taxonomy" id="644556"/>
    <lineage>
        <taxon>Bacteria</taxon>
        <taxon>Bacillati</taxon>
        <taxon>Actinomycetota</taxon>
        <taxon>Actinomycetes</taxon>
        <taxon>Mycobacteriales</taxon>
        <taxon>Tsukamurellaceae</taxon>
        <taxon>Tsukamurella</taxon>
    </lineage>
</organism>
<feature type="domain" description="HTH arsR-type" evidence="5">
    <location>
        <begin position="33"/>
        <end position="127"/>
    </location>
</feature>
<dbReference type="InterPro" id="IPR051081">
    <property type="entry name" value="HTH_MetalResp_TranReg"/>
</dbReference>
<dbReference type="Gene3D" id="1.10.10.10">
    <property type="entry name" value="Winged helix-like DNA-binding domain superfamily/Winged helix DNA-binding domain"/>
    <property type="match status" value="1"/>
</dbReference>
<dbReference type="SMART" id="SM00418">
    <property type="entry name" value="HTH_ARSR"/>
    <property type="match status" value="1"/>
</dbReference>
<dbReference type="InterPro" id="IPR036390">
    <property type="entry name" value="WH_DNA-bd_sf"/>
</dbReference>
<dbReference type="SUPFAM" id="SSF46785">
    <property type="entry name" value="Winged helix' DNA-binding domain"/>
    <property type="match status" value="1"/>
</dbReference>
<evidence type="ECO:0000313" key="6">
    <source>
        <dbReference type="EMBL" id="GAA4403090.1"/>
    </source>
</evidence>
<gene>
    <name evidence="6" type="ORF">GCM10023147_44250</name>
</gene>
<keyword evidence="3" id="KW-0804">Transcription</keyword>
<evidence type="ECO:0000256" key="4">
    <source>
        <dbReference type="SAM" id="MobiDB-lite"/>
    </source>
</evidence>
<protein>
    <recommendedName>
        <fullName evidence="5">HTH arsR-type domain-containing protein</fullName>
    </recommendedName>
</protein>
<dbReference type="Pfam" id="PF12840">
    <property type="entry name" value="HTH_20"/>
    <property type="match status" value="1"/>
</dbReference>
<accession>A0ABP8KAL2</accession>
<evidence type="ECO:0000256" key="2">
    <source>
        <dbReference type="ARBA" id="ARBA00023125"/>
    </source>
</evidence>
<comment type="caution">
    <text evidence="6">The sequence shown here is derived from an EMBL/GenBank/DDBJ whole genome shotgun (WGS) entry which is preliminary data.</text>
</comment>
<keyword evidence="7" id="KW-1185">Reference proteome</keyword>
<evidence type="ECO:0000313" key="7">
    <source>
        <dbReference type="Proteomes" id="UP001500635"/>
    </source>
</evidence>
<keyword evidence="1" id="KW-0805">Transcription regulation</keyword>
<name>A0ABP8KAL2_9ACTN</name>
<dbReference type="PANTHER" id="PTHR33154">
    <property type="entry name" value="TRANSCRIPTIONAL REGULATOR, ARSR FAMILY"/>
    <property type="match status" value="1"/>
</dbReference>
<dbReference type="InterPro" id="IPR011991">
    <property type="entry name" value="ArsR-like_HTH"/>
</dbReference>
<proteinExistence type="predicted"/>
<dbReference type="InterPro" id="IPR001845">
    <property type="entry name" value="HTH_ArsR_DNA-bd_dom"/>
</dbReference>
<dbReference type="CDD" id="cd00090">
    <property type="entry name" value="HTH_ARSR"/>
    <property type="match status" value="1"/>
</dbReference>
<dbReference type="RefSeq" id="WP_345000218.1">
    <property type="nucleotide sequence ID" value="NZ_BAABFR010000105.1"/>
</dbReference>
<dbReference type="InterPro" id="IPR036388">
    <property type="entry name" value="WH-like_DNA-bd_sf"/>
</dbReference>
<evidence type="ECO:0000256" key="3">
    <source>
        <dbReference type="ARBA" id="ARBA00023163"/>
    </source>
</evidence>
<evidence type="ECO:0000259" key="5">
    <source>
        <dbReference type="PROSITE" id="PS50987"/>
    </source>
</evidence>